<dbReference type="HAMAP" id="MF_01207">
    <property type="entry name" value="MsrQ"/>
    <property type="match status" value="1"/>
</dbReference>
<evidence type="ECO:0000256" key="8">
    <source>
        <dbReference type="HAMAP-Rule" id="MF_01207"/>
    </source>
</evidence>
<dbReference type="EMBL" id="RAQO01000008">
    <property type="protein sequence ID" value="RKF15773.1"/>
    <property type="molecule type" value="Genomic_DNA"/>
</dbReference>
<comment type="cofactor">
    <cofactor evidence="8">
        <name>FMN</name>
        <dbReference type="ChEBI" id="CHEBI:58210"/>
    </cofactor>
    <text evidence="8">Binds 1 FMN per subunit.</text>
</comment>
<feature type="transmembrane region" description="Helical" evidence="8">
    <location>
        <begin position="149"/>
        <end position="169"/>
    </location>
</feature>
<dbReference type="Proteomes" id="UP000286482">
    <property type="component" value="Unassembled WGS sequence"/>
</dbReference>
<feature type="transmembrane region" description="Helical" evidence="8">
    <location>
        <begin position="12"/>
        <end position="34"/>
    </location>
</feature>
<proteinExistence type="inferred from homology"/>
<dbReference type="PANTHER" id="PTHR36964:SF1">
    <property type="entry name" value="PROTEIN-METHIONINE-SULFOXIDE REDUCTASE HEME-BINDING SUBUNIT MSRQ"/>
    <property type="match status" value="1"/>
</dbReference>
<evidence type="ECO:0000256" key="4">
    <source>
        <dbReference type="ARBA" id="ARBA00022692"/>
    </source>
</evidence>
<dbReference type="GO" id="GO:0046872">
    <property type="term" value="F:metal ion binding"/>
    <property type="evidence" value="ECO:0007669"/>
    <property type="project" value="UniProtKB-KW"/>
</dbReference>
<dbReference type="RefSeq" id="WP_120355859.1">
    <property type="nucleotide sequence ID" value="NZ_RAQO01000008.1"/>
</dbReference>
<dbReference type="PANTHER" id="PTHR36964">
    <property type="entry name" value="PROTEIN-METHIONINE-SULFOXIDE REDUCTASE HEME-BINDING SUBUNIT MSRQ"/>
    <property type="match status" value="1"/>
</dbReference>
<comment type="caution">
    <text evidence="10">The sequence shown here is derived from an EMBL/GenBank/DDBJ whole genome shotgun (WGS) entry which is preliminary data.</text>
</comment>
<organism evidence="10 11">
    <name type="scientific">Alginatibacterium sediminis</name>
    <dbReference type="NCBI Taxonomy" id="2164068"/>
    <lineage>
        <taxon>Bacteria</taxon>
        <taxon>Pseudomonadati</taxon>
        <taxon>Pseudomonadota</taxon>
        <taxon>Gammaproteobacteria</taxon>
        <taxon>Alteromonadales</taxon>
        <taxon>Alteromonadaceae</taxon>
        <taxon>Alginatibacterium</taxon>
    </lineage>
</organism>
<evidence type="ECO:0000313" key="10">
    <source>
        <dbReference type="EMBL" id="RKF15773.1"/>
    </source>
</evidence>
<dbReference type="GO" id="GO:0020037">
    <property type="term" value="F:heme binding"/>
    <property type="evidence" value="ECO:0007669"/>
    <property type="project" value="UniProtKB-UniRule"/>
</dbReference>
<comment type="function">
    <text evidence="8">Part of the MsrPQ system that repairs oxidized periplasmic proteins containing methionine sulfoxide residues (Met-O), using respiratory chain electrons. Thus protects these proteins from oxidative-stress damage caused by reactive species of oxygen and chlorine generated by the host defense mechanisms. MsrPQ is essential for the maintenance of envelope integrity under bleach stress, rescuing a wide series of structurally unrelated periplasmic proteins from methionine oxidation. MsrQ provides electrons for reduction to the reductase catalytic subunit MsrP, using the quinone pool of the respiratory chain.</text>
</comment>
<feature type="domain" description="Ferric oxidoreductase" evidence="9">
    <location>
        <begin position="54"/>
        <end position="163"/>
    </location>
</feature>
<dbReference type="GO" id="GO:0016679">
    <property type="term" value="F:oxidoreductase activity, acting on diphenols and related substances as donors"/>
    <property type="evidence" value="ECO:0007669"/>
    <property type="project" value="TreeGrafter"/>
</dbReference>
<keyword evidence="8" id="KW-0288">FMN</keyword>
<evidence type="ECO:0000313" key="11">
    <source>
        <dbReference type="Proteomes" id="UP000286482"/>
    </source>
</evidence>
<dbReference type="InterPro" id="IPR013130">
    <property type="entry name" value="Fe3_Rdtase_TM_dom"/>
</dbReference>
<evidence type="ECO:0000256" key="5">
    <source>
        <dbReference type="ARBA" id="ARBA00022989"/>
    </source>
</evidence>
<feature type="transmembrane region" description="Helical" evidence="8">
    <location>
        <begin position="46"/>
        <end position="67"/>
    </location>
</feature>
<reference evidence="10 11" key="1">
    <citation type="submission" date="2018-09" db="EMBL/GenBank/DDBJ databases">
        <authorList>
            <person name="Wang Z."/>
        </authorList>
    </citation>
    <scope>NUCLEOTIDE SEQUENCE [LARGE SCALE GENOMIC DNA]</scope>
    <source>
        <strain evidence="10 11">ALS 81</strain>
    </source>
</reference>
<keyword evidence="8" id="KW-0285">Flavoprotein</keyword>
<gene>
    <name evidence="8" type="primary">msrQ</name>
    <name evidence="10" type="ORF">DBZ36_15465</name>
</gene>
<dbReference type="InterPro" id="IPR022837">
    <property type="entry name" value="MsrQ-like"/>
</dbReference>
<keyword evidence="11" id="KW-1185">Reference proteome</keyword>
<keyword evidence="3 8" id="KW-0349">Heme</keyword>
<comment type="cofactor">
    <cofactor evidence="8">
        <name>heme b</name>
        <dbReference type="ChEBI" id="CHEBI:60344"/>
    </cofactor>
    <text evidence="8">Binds 1 heme b (iron(II)-protoporphyrin IX) group per subunit.</text>
</comment>
<comment type="similarity">
    <text evidence="8">Belongs to the MsrQ family.</text>
</comment>
<dbReference type="GO" id="GO:0005886">
    <property type="term" value="C:plasma membrane"/>
    <property type="evidence" value="ECO:0007669"/>
    <property type="project" value="UniProtKB-SubCell"/>
</dbReference>
<evidence type="ECO:0000256" key="2">
    <source>
        <dbReference type="ARBA" id="ARBA00022448"/>
    </source>
</evidence>
<feature type="transmembrane region" description="Helical" evidence="8">
    <location>
        <begin position="79"/>
        <end position="99"/>
    </location>
</feature>
<keyword evidence="8" id="KW-0249">Electron transport</keyword>
<evidence type="ECO:0000256" key="7">
    <source>
        <dbReference type="ARBA" id="ARBA00023136"/>
    </source>
</evidence>
<comment type="subcellular location">
    <subcellularLocation>
        <location evidence="8">Cell membrane</location>
        <topology evidence="8">Multi-pass membrane protein</topology>
    </subcellularLocation>
    <subcellularLocation>
        <location evidence="1">Membrane</location>
        <topology evidence="1">Multi-pass membrane protein</topology>
    </subcellularLocation>
</comment>
<evidence type="ECO:0000256" key="1">
    <source>
        <dbReference type="ARBA" id="ARBA00004141"/>
    </source>
</evidence>
<keyword evidence="6 8" id="KW-0408">Iron</keyword>
<dbReference type="Pfam" id="PF01794">
    <property type="entry name" value="Ferric_reduct"/>
    <property type="match status" value="1"/>
</dbReference>
<dbReference type="OrthoDB" id="9788328at2"/>
<feature type="transmembrane region" description="Helical" evidence="8">
    <location>
        <begin position="119"/>
        <end position="137"/>
    </location>
</feature>
<comment type="subunit">
    <text evidence="8">Heterodimer of a catalytic subunit (MsrP) and a heme-binding subunit (MsrQ).</text>
</comment>
<keyword evidence="8" id="KW-1003">Cell membrane</keyword>
<dbReference type="GO" id="GO:0010181">
    <property type="term" value="F:FMN binding"/>
    <property type="evidence" value="ECO:0007669"/>
    <property type="project" value="UniProtKB-UniRule"/>
</dbReference>
<sequence length="205" mass="23663">MLSNAFLHRHSLWIRITLHWALLLPLVVSVFAIISSAWGGDPVQQLIHFYANWALNILVLCLVLAPLSRRFKRPALIAYRRLVGLYVAFYAFLHILAYLVLDLGLDWALAFEELVKRPYILVGALAFLILLALTLSSPQLVRRKMKRSWLKLHGFIYALSLLLPLHFWWSLKSGYIEPLVYLLILLGLVGLRTRQFKAWIGSFRS</sequence>
<name>A0A420E8W2_9ALTE</name>
<keyword evidence="5 8" id="KW-1133">Transmembrane helix</keyword>
<keyword evidence="8" id="KW-0479">Metal-binding</keyword>
<feature type="transmembrane region" description="Helical" evidence="8">
    <location>
        <begin position="175"/>
        <end position="191"/>
    </location>
</feature>
<evidence type="ECO:0000259" key="9">
    <source>
        <dbReference type="Pfam" id="PF01794"/>
    </source>
</evidence>
<keyword evidence="4 8" id="KW-0812">Transmembrane</keyword>
<keyword evidence="2 8" id="KW-0813">Transport</keyword>
<accession>A0A420E8W2</accession>
<evidence type="ECO:0000256" key="3">
    <source>
        <dbReference type="ARBA" id="ARBA00022617"/>
    </source>
</evidence>
<dbReference type="GO" id="GO:0009055">
    <property type="term" value="F:electron transfer activity"/>
    <property type="evidence" value="ECO:0007669"/>
    <property type="project" value="UniProtKB-UniRule"/>
</dbReference>
<protein>
    <recommendedName>
        <fullName evidence="8">Protein-methionine-sulfoxide reductase heme-binding subunit MsrQ</fullName>
    </recommendedName>
    <alternativeName>
        <fullName evidence="8">Flavocytochrome MsrQ</fullName>
    </alternativeName>
</protein>
<keyword evidence="7 8" id="KW-0472">Membrane</keyword>
<dbReference type="AlphaFoldDB" id="A0A420E8W2"/>
<dbReference type="GO" id="GO:0030091">
    <property type="term" value="P:protein repair"/>
    <property type="evidence" value="ECO:0007669"/>
    <property type="project" value="UniProtKB-UniRule"/>
</dbReference>
<evidence type="ECO:0000256" key="6">
    <source>
        <dbReference type="ARBA" id="ARBA00023004"/>
    </source>
</evidence>